<reference evidence="2" key="1">
    <citation type="submission" date="2021-01" db="EMBL/GenBank/DDBJ databases">
        <title>Diatom-associated Roseobacters Show Island Model of Population Structure.</title>
        <authorList>
            <person name="Qu L."/>
            <person name="Feng X."/>
            <person name="Chen Y."/>
            <person name="Li L."/>
            <person name="Wang X."/>
            <person name="Hu Z."/>
            <person name="Wang H."/>
            <person name="Luo H."/>
        </authorList>
    </citation>
    <scope>NUCLEOTIDE SEQUENCE</scope>
    <source>
        <strain evidence="2">SM26-45</strain>
    </source>
</reference>
<evidence type="ECO:0000313" key="3">
    <source>
        <dbReference type="Proteomes" id="UP000809337"/>
    </source>
</evidence>
<keyword evidence="1" id="KW-0812">Transmembrane</keyword>
<proteinExistence type="predicted"/>
<evidence type="ECO:0000313" key="2">
    <source>
        <dbReference type="EMBL" id="MBM2356262.1"/>
    </source>
</evidence>
<organism evidence="2 3">
    <name type="scientific">Pseudosulfitobacter pseudonitzschiae</name>
    <dbReference type="NCBI Taxonomy" id="1402135"/>
    <lineage>
        <taxon>Bacteria</taxon>
        <taxon>Pseudomonadati</taxon>
        <taxon>Pseudomonadota</taxon>
        <taxon>Alphaproteobacteria</taxon>
        <taxon>Rhodobacterales</taxon>
        <taxon>Roseobacteraceae</taxon>
        <taxon>Pseudosulfitobacter</taxon>
    </lineage>
</organism>
<comment type="caution">
    <text evidence="2">The sequence shown here is derived from an EMBL/GenBank/DDBJ whole genome shotgun (WGS) entry which is preliminary data.</text>
</comment>
<dbReference type="EMBL" id="JAFBWN010000014">
    <property type="protein sequence ID" value="MBM2356262.1"/>
    <property type="molecule type" value="Genomic_DNA"/>
</dbReference>
<feature type="transmembrane region" description="Helical" evidence="1">
    <location>
        <begin position="39"/>
        <end position="59"/>
    </location>
</feature>
<evidence type="ECO:0000256" key="1">
    <source>
        <dbReference type="SAM" id="Phobius"/>
    </source>
</evidence>
<name>A0A9Q2S1J2_9RHOB</name>
<dbReference type="Proteomes" id="UP000809337">
    <property type="component" value="Unassembled WGS sequence"/>
</dbReference>
<keyword evidence="1" id="KW-1133">Transmembrane helix</keyword>
<gene>
    <name evidence="2" type="ORF">JQX14_17030</name>
</gene>
<accession>A0A9Q2S1J2</accession>
<keyword evidence="1" id="KW-0472">Membrane</keyword>
<protein>
    <submittedName>
        <fullName evidence="2">Uncharacterized protein</fullName>
    </submittedName>
</protein>
<sequence>MSDLMVPGKPVVANSSSLCFIDFMHDQPRNIWNSVMRPLFVIVTAFATAIAFFGSYSWADEEPSVDKFIFHISDLSKQNTRPFRFGGEIMSEKSGRWNQYRDEIEKFTDAVPCLSSGVDKNGRVDLRDLDWSQHTKVEGLDVCIFRILDTLPSVNLMEEWIASQGFSVSPNKRYVGDSAYVPIGTVNSTYYIEGTVPYGVGTSEASKALSQQASRWEAHAFSLNVYLDLDGNIAGVRVTPRT</sequence>
<dbReference type="AlphaFoldDB" id="A0A9Q2S1J2"/>